<gene>
    <name evidence="2" type="ORF">Fcan01_00830</name>
</gene>
<evidence type="ECO:0000313" key="3">
    <source>
        <dbReference type="Proteomes" id="UP000198287"/>
    </source>
</evidence>
<dbReference type="Proteomes" id="UP000198287">
    <property type="component" value="Unassembled WGS sequence"/>
</dbReference>
<sequence length="269" mass="31177">MPLVLRQRKPVVKNPTVAETVEPRPRVTKRRPTGDPVKMLEPPHIPRHCKYCKTRFFADYVCTEHEDICLKIPPPNTDLRDHPERKNRRSTDCIVEQMSSKGGDTDWRCKWTGMWLSFKRVVPAQEVNNEEETQLEPVVILPDSQTMTALPMSRRGRRSKRIAQSQDLCRIKFLKDHPFLPATSIRGQAFLKKFWKMENATKASSTSSHENYCSSKTIKEPYCNPKIVAHKKIKKTKGSTYMHNYSFSAADRISHDVELTTGKFEKQYS</sequence>
<feature type="region of interest" description="Disordered" evidence="1">
    <location>
        <begin position="1"/>
        <end position="39"/>
    </location>
</feature>
<protein>
    <submittedName>
        <fullName evidence="2">Uncharacterized protein</fullName>
    </submittedName>
</protein>
<name>A0A226EYX2_FOLCA</name>
<evidence type="ECO:0000313" key="2">
    <source>
        <dbReference type="EMBL" id="OXA62347.1"/>
    </source>
</evidence>
<dbReference type="EMBL" id="LNIX01000001">
    <property type="protein sequence ID" value="OXA62347.1"/>
    <property type="molecule type" value="Genomic_DNA"/>
</dbReference>
<accession>A0A226EYX2</accession>
<organism evidence="2 3">
    <name type="scientific">Folsomia candida</name>
    <name type="common">Springtail</name>
    <dbReference type="NCBI Taxonomy" id="158441"/>
    <lineage>
        <taxon>Eukaryota</taxon>
        <taxon>Metazoa</taxon>
        <taxon>Ecdysozoa</taxon>
        <taxon>Arthropoda</taxon>
        <taxon>Hexapoda</taxon>
        <taxon>Collembola</taxon>
        <taxon>Entomobryomorpha</taxon>
        <taxon>Isotomoidea</taxon>
        <taxon>Isotomidae</taxon>
        <taxon>Proisotominae</taxon>
        <taxon>Folsomia</taxon>
    </lineage>
</organism>
<dbReference type="AlphaFoldDB" id="A0A226EYX2"/>
<comment type="caution">
    <text evidence="2">The sequence shown here is derived from an EMBL/GenBank/DDBJ whole genome shotgun (WGS) entry which is preliminary data.</text>
</comment>
<keyword evidence="3" id="KW-1185">Reference proteome</keyword>
<evidence type="ECO:0000256" key="1">
    <source>
        <dbReference type="SAM" id="MobiDB-lite"/>
    </source>
</evidence>
<feature type="compositionally biased region" description="Basic residues" evidence="1">
    <location>
        <begin position="1"/>
        <end position="11"/>
    </location>
</feature>
<reference evidence="2 3" key="1">
    <citation type="submission" date="2015-12" db="EMBL/GenBank/DDBJ databases">
        <title>The genome of Folsomia candida.</title>
        <authorList>
            <person name="Faddeeva A."/>
            <person name="Derks M.F."/>
            <person name="Anvar Y."/>
            <person name="Smit S."/>
            <person name="Van Straalen N."/>
            <person name="Roelofs D."/>
        </authorList>
    </citation>
    <scope>NUCLEOTIDE SEQUENCE [LARGE SCALE GENOMIC DNA]</scope>
    <source>
        <strain evidence="2 3">VU population</strain>
        <tissue evidence="2">Whole body</tissue>
    </source>
</reference>
<proteinExistence type="predicted"/>